<feature type="domain" description="Enolase C-terminal" evidence="2">
    <location>
        <begin position="180"/>
        <end position="336"/>
    </location>
</feature>
<proteinExistence type="predicted"/>
<dbReference type="Proteomes" id="UP000288943">
    <property type="component" value="Chromosome"/>
</dbReference>
<dbReference type="SUPFAM" id="SSF54826">
    <property type="entry name" value="Enolase N-terminal domain-like"/>
    <property type="match status" value="1"/>
</dbReference>
<evidence type="ECO:0000313" key="4">
    <source>
        <dbReference type="EMBL" id="QAV20808.1"/>
    </source>
</evidence>
<evidence type="ECO:0000256" key="1">
    <source>
        <dbReference type="ARBA" id="ARBA00022723"/>
    </source>
</evidence>
<dbReference type="KEGG" id="pchi:PC41400_25235"/>
<dbReference type="OrthoDB" id="1099889at2"/>
<evidence type="ECO:0000313" key="3">
    <source>
        <dbReference type="EMBL" id="MCY9597346.1"/>
    </source>
</evidence>
<dbReference type="InterPro" id="IPR029017">
    <property type="entry name" value="Enolase-like_N"/>
</dbReference>
<dbReference type="AlphaFoldDB" id="A0A410X2G2"/>
<sequence>MLTITESNLRADREPLLHPFGFKGGQLTELWQPIVTLTSESGHKGTGVGVQSPLWSDANLMASLGEQGANELMYKFAEETVKSLEGASFAHPMELFEQLYARPSQSWFARQGHPNVRPTYVLNALAAVDFAAWVLYAREREIYRFSDLLPAEYHSLGEQKTEAVAAVPAIAYGTDDEEITGLLEQGCTVLKIKLGSGGSDMIDWDSKRLRHIHELTQAYLQTRPAPAEVSYYLDLNGRYAAKDDLLRLLEDADRSGSLPSVILVEEPFLDGREISVEDVPARIAGDESIQSESDARYYMDLGYGALALKPAAKSMSLSLKVAALAAERGVPCFCADLTANPLLVEWTRVLAAHLRPLPGMAYGLIESNGGQNYRGWDRLVSYHPAAGAGWTRTRGGLFELDEAFYAESGGVFRPSSYYENR</sequence>
<gene>
    <name evidence="3" type="ORF">M5X16_16415</name>
    <name evidence="4" type="ORF">PC41400_25235</name>
</gene>
<dbReference type="Pfam" id="PF13378">
    <property type="entry name" value="MR_MLE_C"/>
    <property type="match status" value="1"/>
</dbReference>
<keyword evidence="6" id="KW-1185">Reference proteome</keyword>
<dbReference type="GO" id="GO:0046872">
    <property type="term" value="F:metal ion binding"/>
    <property type="evidence" value="ECO:0007669"/>
    <property type="project" value="UniProtKB-KW"/>
</dbReference>
<organism evidence="4 5">
    <name type="scientific">Paenibacillus chitinolyticus</name>
    <dbReference type="NCBI Taxonomy" id="79263"/>
    <lineage>
        <taxon>Bacteria</taxon>
        <taxon>Bacillati</taxon>
        <taxon>Bacillota</taxon>
        <taxon>Bacilli</taxon>
        <taxon>Bacillales</taxon>
        <taxon>Paenibacillaceae</taxon>
        <taxon>Paenibacillus</taxon>
    </lineage>
</organism>
<dbReference type="SUPFAM" id="SSF51604">
    <property type="entry name" value="Enolase C-terminal domain-like"/>
    <property type="match status" value="1"/>
</dbReference>
<name>A0A410X2G2_9BACL</name>
<evidence type="ECO:0000313" key="6">
    <source>
        <dbReference type="Proteomes" id="UP001527202"/>
    </source>
</evidence>
<reference evidence="4 5" key="1">
    <citation type="submission" date="2018-01" db="EMBL/GenBank/DDBJ databases">
        <title>The whole genome sequencing and assembly of Paenibacillus chitinolyticus KCCM 41400 strain.</title>
        <authorList>
            <person name="Kim J.-Y."/>
            <person name="Park M.-K."/>
            <person name="Lee Y.-J."/>
            <person name="Yi H."/>
            <person name="Bahn Y.-S."/>
            <person name="Kim J.F."/>
            <person name="Lee D.-W."/>
        </authorList>
    </citation>
    <scope>NUCLEOTIDE SEQUENCE [LARGE SCALE GENOMIC DNA]</scope>
    <source>
        <strain evidence="4 5">KCCM 41400</strain>
    </source>
</reference>
<dbReference type="EMBL" id="JAMDMJ010000020">
    <property type="protein sequence ID" value="MCY9597346.1"/>
    <property type="molecule type" value="Genomic_DNA"/>
</dbReference>
<dbReference type="Proteomes" id="UP001527202">
    <property type="component" value="Unassembled WGS sequence"/>
</dbReference>
<dbReference type="Gene3D" id="3.20.20.120">
    <property type="entry name" value="Enolase-like C-terminal domain"/>
    <property type="match status" value="1"/>
</dbReference>
<dbReference type="InterPro" id="IPR029065">
    <property type="entry name" value="Enolase_C-like"/>
</dbReference>
<dbReference type="GeneID" id="95378099"/>
<protein>
    <recommendedName>
        <fullName evidence="2">Enolase C-terminal domain-containing protein</fullName>
    </recommendedName>
</protein>
<dbReference type="EMBL" id="CP026520">
    <property type="protein sequence ID" value="QAV20808.1"/>
    <property type="molecule type" value="Genomic_DNA"/>
</dbReference>
<evidence type="ECO:0000259" key="2">
    <source>
        <dbReference type="Pfam" id="PF13378"/>
    </source>
</evidence>
<dbReference type="InterPro" id="IPR036849">
    <property type="entry name" value="Enolase-like_C_sf"/>
</dbReference>
<dbReference type="Gene3D" id="3.30.390.10">
    <property type="entry name" value="Enolase-like, N-terminal domain"/>
    <property type="match status" value="1"/>
</dbReference>
<accession>A0A410X2G2</accession>
<evidence type="ECO:0000313" key="5">
    <source>
        <dbReference type="Proteomes" id="UP000288943"/>
    </source>
</evidence>
<keyword evidence="1" id="KW-0479">Metal-binding</keyword>
<reference evidence="3 6" key="2">
    <citation type="submission" date="2022-05" db="EMBL/GenBank/DDBJ databases">
        <title>Genome Sequencing of Bee-Associated Microbes.</title>
        <authorList>
            <person name="Dunlap C."/>
        </authorList>
    </citation>
    <scope>NUCLEOTIDE SEQUENCE [LARGE SCALE GENOMIC DNA]</scope>
    <source>
        <strain evidence="3 6">NRRL B-23120</strain>
    </source>
</reference>
<dbReference type="RefSeq" id="WP_042233352.1">
    <property type="nucleotide sequence ID" value="NZ_CP026520.1"/>
</dbReference>